<proteinExistence type="predicted"/>
<protein>
    <submittedName>
        <fullName evidence="1">Uncharacterized protein</fullName>
    </submittedName>
</protein>
<dbReference type="AlphaFoldDB" id="A0AAX3J3J8"/>
<dbReference type="Proteomes" id="UP000433737">
    <property type="component" value="Unassembled WGS sequence"/>
</dbReference>
<reference evidence="1 2" key="1">
    <citation type="submission" date="2019-10" db="EMBL/GenBank/DDBJ databases">
        <authorList>
            <person name="Karimi E."/>
        </authorList>
    </citation>
    <scope>NUCLEOTIDE SEQUENCE [LARGE SCALE GENOMIC DNA]</scope>
    <source>
        <strain evidence="1">Pantoea sp. 111</strain>
    </source>
</reference>
<name>A0AAX3J3J8_9GAMM</name>
<evidence type="ECO:0000313" key="1">
    <source>
        <dbReference type="EMBL" id="VXB52363.1"/>
    </source>
</evidence>
<gene>
    <name evidence="1" type="ORF">PANT111_150154</name>
</gene>
<accession>A0AAX3J3J8</accession>
<organism evidence="1 2">
    <name type="scientific">Pantoea brenneri</name>
    <dbReference type="NCBI Taxonomy" id="472694"/>
    <lineage>
        <taxon>Bacteria</taxon>
        <taxon>Pseudomonadati</taxon>
        <taxon>Pseudomonadota</taxon>
        <taxon>Gammaproteobacteria</taxon>
        <taxon>Enterobacterales</taxon>
        <taxon>Erwiniaceae</taxon>
        <taxon>Pantoea</taxon>
    </lineage>
</organism>
<evidence type="ECO:0000313" key="2">
    <source>
        <dbReference type="Proteomes" id="UP000433737"/>
    </source>
</evidence>
<dbReference type="EMBL" id="CABWMH010000007">
    <property type="protein sequence ID" value="VXB52363.1"/>
    <property type="molecule type" value="Genomic_DNA"/>
</dbReference>
<comment type="caution">
    <text evidence="1">The sequence shown here is derived from an EMBL/GenBank/DDBJ whole genome shotgun (WGS) entry which is preliminary data.</text>
</comment>
<dbReference type="RefSeq" id="WP_159223360.1">
    <property type="nucleotide sequence ID" value="NZ_LR733469.1"/>
</dbReference>
<sequence>MTVSTVVNHEQYDGNGITTVFPYRFRILTSSHMVVTTSDPDGNISVLVEGTGYTVTGVGLVNGGNVELKAPLKEGWSISLDRKLPAVQETDLRNQGRFYAETHENAFDYLTMLIQQVEHEVDFLALKKPSALVEYYDALQQRISYLAPPVNGGDAVNKNYADALQAGSNSYVDALIRKEAEQRIAADIAESRARAVGDANLQSQLTGKVPLEASAFSPISWHAQRISNSVSIPPNMNAWSFGPAMTIQPGQQVTVGDNSYWTIANGEVNE</sequence>